<reference evidence="3 4" key="1">
    <citation type="submission" date="2024-09" db="EMBL/GenBank/DDBJ databases">
        <authorList>
            <person name="Sun Q."/>
            <person name="Mori K."/>
        </authorList>
    </citation>
    <scope>NUCLEOTIDE SEQUENCE [LARGE SCALE GENOMIC DNA]</scope>
    <source>
        <strain evidence="3 4">JCM 9626</strain>
    </source>
</reference>
<evidence type="ECO:0000256" key="2">
    <source>
        <dbReference type="ARBA" id="ARBA00023136"/>
    </source>
</evidence>
<proteinExistence type="predicted"/>
<gene>
    <name evidence="3" type="ORF">ACFFRI_11575</name>
</gene>
<comment type="caution">
    <text evidence="3">The sequence shown here is derived from an EMBL/GenBank/DDBJ whole genome shotgun (WGS) entry which is preliminary data.</text>
</comment>
<dbReference type="Proteomes" id="UP001589750">
    <property type="component" value="Unassembled WGS sequence"/>
</dbReference>
<sequence>MDDATPRRSGLLCGLLAVLLLLVVATDVVLVRDRDRGGDAISLRPADIGAAGWTRTRSGQAVQAARTAATTYFTLDHRTVKADMTRMRRLGTPEFVEQYDAGVRALTKRITSQRLRLTGRLPRDGTATEYLVSDRAIVLVSVDVTTTRAGERSTTRYRARITVELVDGAWLVDDVEGEVT</sequence>
<dbReference type="PANTHER" id="PTHR37042">
    <property type="entry name" value="OUTER MEMBRANE PROTEIN RV1973"/>
    <property type="match status" value="1"/>
</dbReference>
<keyword evidence="2" id="KW-0472">Membrane</keyword>
<organism evidence="3 4">
    <name type="scientific">Nocardioides plantarum</name>
    <dbReference type="NCBI Taxonomy" id="29299"/>
    <lineage>
        <taxon>Bacteria</taxon>
        <taxon>Bacillati</taxon>
        <taxon>Actinomycetota</taxon>
        <taxon>Actinomycetes</taxon>
        <taxon>Propionibacteriales</taxon>
        <taxon>Nocardioidaceae</taxon>
        <taxon>Nocardioides</taxon>
    </lineage>
</organism>
<keyword evidence="4" id="KW-1185">Reference proteome</keyword>
<evidence type="ECO:0000256" key="1">
    <source>
        <dbReference type="ARBA" id="ARBA00004370"/>
    </source>
</evidence>
<name>A0ABV5KAC1_9ACTN</name>
<dbReference type="EMBL" id="JBHMDG010000012">
    <property type="protein sequence ID" value="MFB9313684.1"/>
    <property type="molecule type" value="Genomic_DNA"/>
</dbReference>
<evidence type="ECO:0000313" key="3">
    <source>
        <dbReference type="EMBL" id="MFB9313684.1"/>
    </source>
</evidence>
<accession>A0ABV5KAC1</accession>
<protein>
    <recommendedName>
        <fullName evidence="5">Mce-associated membrane protein</fullName>
    </recommendedName>
</protein>
<evidence type="ECO:0000313" key="4">
    <source>
        <dbReference type="Proteomes" id="UP001589750"/>
    </source>
</evidence>
<comment type="subcellular location">
    <subcellularLocation>
        <location evidence="1">Membrane</location>
    </subcellularLocation>
</comment>
<evidence type="ECO:0008006" key="5">
    <source>
        <dbReference type="Google" id="ProtNLM"/>
    </source>
</evidence>
<dbReference type="PANTHER" id="PTHR37042:SF4">
    <property type="entry name" value="OUTER MEMBRANE PROTEIN RV1973"/>
    <property type="match status" value="1"/>
</dbReference>
<dbReference type="RefSeq" id="WP_140007722.1">
    <property type="nucleotide sequence ID" value="NZ_JBHMDG010000012.1"/>
</dbReference>